<protein>
    <submittedName>
        <fullName evidence="1">Uncharacterized protein</fullName>
    </submittedName>
</protein>
<dbReference type="RefSeq" id="WP_123508476.1">
    <property type="nucleotide sequence ID" value="NZ_MOBQ01000004.1"/>
</dbReference>
<dbReference type="AlphaFoldDB" id="A0A423KF92"/>
<comment type="caution">
    <text evidence="1">The sequence shown here is derived from an EMBL/GenBank/DDBJ whole genome shotgun (WGS) entry which is preliminary data.</text>
</comment>
<proteinExistence type="predicted"/>
<dbReference type="EMBL" id="MOBQ01000004">
    <property type="protein sequence ID" value="RON51467.1"/>
    <property type="molecule type" value="Genomic_DNA"/>
</dbReference>
<dbReference type="OrthoDB" id="6908345at2"/>
<name>A0A423KF92_9PSED</name>
<evidence type="ECO:0000313" key="2">
    <source>
        <dbReference type="Proteomes" id="UP000285349"/>
    </source>
</evidence>
<evidence type="ECO:0000313" key="1">
    <source>
        <dbReference type="EMBL" id="RON51467.1"/>
    </source>
</evidence>
<dbReference type="Proteomes" id="UP000285349">
    <property type="component" value="Unassembled WGS sequence"/>
</dbReference>
<accession>A0A423KF92</accession>
<reference evidence="1 2" key="1">
    <citation type="submission" date="2016-10" db="EMBL/GenBank/DDBJ databases">
        <title>Comparative genome analysis of multiple Pseudomonas spp. focuses on biocontrol and plant growth promoting traits.</title>
        <authorList>
            <person name="Tao X.-Y."/>
            <person name="Taylor C.G."/>
        </authorList>
    </citation>
    <scope>NUCLEOTIDE SEQUENCE [LARGE SCALE GENOMIC DNA]</scope>
    <source>
        <strain evidence="1 2">37A10</strain>
    </source>
</reference>
<sequence length="198" mass="22495">MIKLSHPKGILIAGLIAVGLAATYLYAGQGSSIAVPDTVMMTSREKGPIGPRFDATKWFRSGMYVPQELDGQINPYIMTRSEPFVFKAKDNVFLVQEALEALKDVQPEVNTQLIWDTWPVLTRRVRYESSFFLAPDKPADLYNLYLQVSYRRFVIPLRLEGDEGELKFDGDVTEVNRVDALEEEHTQIFEEMDDAGTR</sequence>
<organism evidence="1 2">
    <name type="scientific">Pseudomonas frederiksbergensis</name>
    <dbReference type="NCBI Taxonomy" id="104087"/>
    <lineage>
        <taxon>Bacteria</taxon>
        <taxon>Pseudomonadati</taxon>
        <taxon>Pseudomonadota</taxon>
        <taxon>Gammaproteobacteria</taxon>
        <taxon>Pseudomonadales</taxon>
        <taxon>Pseudomonadaceae</taxon>
        <taxon>Pseudomonas</taxon>
    </lineage>
</organism>
<gene>
    <name evidence="1" type="ORF">BK666_04265</name>
</gene>